<gene>
    <name evidence="2" type="ORF">ATO7_07442</name>
</gene>
<sequence>MKVDNRAYLAPGDFVDSDHPNVKAFARNRAGEGDDRQRAIRLYYAVRDEIRYDPYAFSLEPDRLRASATLDAGRGYCVPKAVLLAACARAAGIPARIGLADVKNHLASQRLLALMQTDIFYYHGYTELWLDGGWVKATPAFNIELCERFGVKALEFDGREHALMHQFDTAGRRHMQYLTDHGPRDDLPYTELAAAYRKHYPRLLAAPDALSGDMAAEMEQDRAQR</sequence>
<reference evidence="2 3" key="1">
    <citation type="submission" date="2013-04" db="EMBL/GenBank/DDBJ databases">
        <title>Oceanococcus atlanticus 22II-S10r2 Genome Sequencing.</title>
        <authorList>
            <person name="Lai Q."/>
            <person name="Li G."/>
            <person name="Shao Z."/>
        </authorList>
    </citation>
    <scope>NUCLEOTIDE SEQUENCE [LARGE SCALE GENOMIC DNA]</scope>
    <source>
        <strain evidence="2 3">22II-S10r2</strain>
    </source>
</reference>
<dbReference type="AlphaFoldDB" id="A0A1Y1SCW9"/>
<dbReference type="SMART" id="SM00460">
    <property type="entry name" value="TGc"/>
    <property type="match status" value="1"/>
</dbReference>
<evidence type="ECO:0000313" key="3">
    <source>
        <dbReference type="Proteomes" id="UP000192342"/>
    </source>
</evidence>
<dbReference type="SUPFAM" id="SSF54001">
    <property type="entry name" value="Cysteine proteinases"/>
    <property type="match status" value="1"/>
</dbReference>
<evidence type="ECO:0000313" key="2">
    <source>
        <dbReference type="EMBL" id="ORE86855.1"/>
    </source>
</evidence>
<protein>
    <recommendedName>
        <fullName evidence="1">Transglutaminase-like domain-containing protein</fullName>
    </recommendedName>
</protein>
<name>A0A1Y1SCW9_9GAMM</name>
<dbReference type="InterPro" id="IPR002931">
    <property type="entry name" value="Transglutaminase-like"/>
</dbReference>
<keyword evidence="3" id="KW-1185">Reference proteome</keyword>
<dbReference type="Gene3D" id="3.10.620.30">
    <property type="match status" value="1"/>
</dbReference>
<feature type="domain" description="Transglutaminase-like" evidence="1">
    <location>
        <begin position="69"/>
        <end position="141"/>
    </location>
</feature>
<accession>A0A1Y1SCW9</accession>
<dbReference type="EMBL" id="AQQV01000002">
    <property type="protein sequence ID" value="ORE86855.1"/>
    <property type="molecule type" value="Genomic_DNA"/>
</dbReference>
<dbReference type="STRING" id="1317117.ATO7_07442"/>
<dbReference type="Pfam" id="PF01841">
    <property type="entry name" value="Transglut_core"/>
    <property type="match status" value="1"/>
</dbReference>
<proteinExistence type="predicted"/>
<dbReference type="PANTHER" id="PTHR33490:SF3">
    <property type="entry name" value="CONSERVED INTEGRAL MEMBRANE PROTEIN"/>
    <property type="match status" value="1"/>
</dbReference>
<comment type="caution">
    <text evidence="2">The sequence shown here is derived from an EMBL/GenBank/DDBJ whole genome shotgun (WGS) entry which is preliminary data.</text>
</comment>
<dbReference type="Proteomes" id="UP000192342">
    <property type="component" value="Unassembled WGS sequence"/>
</dbReference>
<evidence type="ECO:0000259" key="1">
    <source>
        <dbReference type="SMART" id="SM00460"/>
    </source>
</evidence>
<dbReference type="InterPro" id="IPR038765">
    <property type="entry name" value="Papain-like_cys_pep_sf"/>
</dbReference>
<organism evidence="2 3">
    <name type="scientific">Oceanococcus atlanticus</name>
    <dbReference type="NCBI Taxonomy" id="1317117"/>
    <lineage>
        <taxon>Bacteria</taxon>
        <taxon>Pseudomonadati</taxon>
        <taxon>Pseudomonadota</taxon>
        <taxon>Gammaproteobacteria</taxon>
        <taxon>Chromatiales</taxon>
        <taxon>Oceanococcaceae</taxon>
        <taxon>Oceanococcus</taxon>
    </lineage>
</organism>
<dbReference type="PANTHER" id="PTHR33490">
    <property type="entry name" value="BLR5614 PROTEIN-RELATED"/>
    <property type="match status" value="1"/>
</dbReference>
<dbReference type="RefSeq" id="WP_083561081.1">
    <property type="nucleotide sequence ID" value="NZ_AQQV01000002.1"/>
</dbReference>
<dbReference type="OrthoDB" id="4697328at2"/>